<dbReference type="SUPFAM" id="SSF52540">
    <property type="entry name" value="P-loop containing nucleoside triphosphate hydrolases"/>
    <property type="match status" value="1"/>
</dbReference>
<dbReference type="RefSeq" id="WP_406699467.1">
    <property type="nucleotide sequence ID" value="NZ_CP155447.1"/>
</dbReference>
<proteinExistence type="predicted"/>
<accession>A0AAU7CNH2</accession>
<dbReference type="EMBL" id="CP155447">
    <property type="protein sequence ID" value="XBH06618.1"/>
    <property type="molecule type" value="Genomic_DNA"/>
</dbReference>
<dbReference type="PROSITE" id="PS50837">
    <property type="entry name" value="NACHT"/>
    <property type="match status" value="1"/>
</dbReference>
<sequence length="445" mass="48955">MSRSDLRSVIKYSAYVERATQDFTGRGWVFETINDWLALPEGPRFFLLTGAPGSGKTAIAGRLLQFAQGDVPPPEGLGALARGFVSAVHFCSDRQGGANHPLHFVQSLADQFMRTLPSAYTEGLVGNQDVPAPAVNVGQIQGGASGAQVIGVYIENLVLSSMSPEEAFHRLIWNPLASLFSRGFDRQVVVLVDGLDEARRYSGPVGIANLLARADTLPAGVRFLVTSRPDPWTLRPLQPSLPVECSLSSGHSQSQQDVEQYALHMLFKYPQLGSNLEPGYSAAECAHDVVEECGGSFLHAVSCLSELAVSGVQITRESLRGMSQTLAGFYRNLLARVAGRDEYVWLGQYQVLLGTLAVAREALTEGQLADFVGTSVLPIRRRLTNLREILTVDESLPPERRSWSLFHHSFSDFLVDSTRAGEFYCDTKHQHARFVAYYRRKLRLE</sequence>
<evidence type="ECO:0000313" key="2">
    <source>
        <dbReference type="EMBL" id="XBH06618.1"/>
    </source>
</evidence>
<evidence type="ECO:0000259" key="1">
    <source>
        <dbReference type="PROSITE" id="PS50837"/>
    </source>
</evidence>
<feature type="domain" description="NACHT" evidence="1">
    <location>
        <begin position="44"/>
        <end position="230"/>
    </location>
</feature>
<dbReference type="Gene3D" id="3.40.50.300">
    <property type="entry name" value="P-loop containing nucleotide triphosphate hydrolases"/>
    <property type="match status" value="1"/>
</dbReference>
<dbReference type="PANTHER" id="PTHR10039">
    <property type="entry name" value="AMELOGENIN"/>
    <property type="match status" value="1"/>
</dbReference>
<name>A0AAU7CNH2_9BACT</name>
<protein>
    <submittedName>
        <fullName evidence="2">AAA family ATPase</fullName>
    </submittedName>
</protein>
<dbReference type="InterPro" id="IPR007111">
    <property type="entry name" value="NACHT_NTPase"/>
</dbReference>
<dbReference type="InterPro" id="IPR041664">
    <property type="entry name" value="AAA_16"/>
</dbReference>
<organism evidence="2">
    <name type="scientific">Singulisphaera sp. Ch08</name>
    <dbReference type="NCBI Taxonomy" id="3120278"/>
    <lineage>
        <taxon>Bacteria</taxon>
        <taxon>Pseudomonadati</taxon>
        <taxon>Planctomycetota</taxon>
        <taxon>Planctomycetia</taxon>
        <taxon>Isosphaerales</taxon>
        <taxon>Isosphaeraceae</taxon>
        <taxon>Singulisphaera</taxon>
    </lineage>
</organism>
<dbReference type="PANTHER" id="PTHR10039:SF17">
    <property type="entry name" value="FUNGAL STAND N-TERMINAL GOODBYE DOMAIN-CONTAINING PROTEIN-RELATED"/>
    <property type="match status" value="1"/>
</dbReference>
<dbReference type="Pfam" id="PF13191">
    <property type="entry name" value="AAA_16"/>
    <property type="match status" value="1"/>
</dbReference>
<gene>
    <name evidence="2" type="ORF">V5E97_11425</name>
</gene>
<dbReference type="InterPro" id="IPR027417">
    <property type="entry name" value="P-loop_NTPase"/>
</dbReference>
<dbReference type="AlphaFoldDB" id="A0AAU7CNH2"/>
<reference evidence="2" key="1">
    <citation type="submission" date="2024-05" db="EMBL/GenBank/DDBJ databases">
        <title>Planctomycetes of the genus Singulisphaera possess chitinolytic capabilities.</title>
        <authorList>
            <person name="Ivanova A."/>
        </authorList>
    </citation>
    <scope>NUCLEOTIDE SEQUENCE</scope>
    <source>
        <strain evidence="2">Ch08T</strain>
    </source>
</reference>